<gene>
    <name evidence="13" type="ORF">F2Q65_03155</name>
</gene>
<dbReference type="InterPro" id="IPR005273">
    <property type="entry name" value="Ura-DNA_glyco_family4"/>
</dbReference>
<evidence type="ECO:0000313" key="13">
    <source>
        <dbReference type="EMBL" id="KAA6187068.1"/>
    </source>
</evidence>
<dbReference type="PANTHER" id="PTHR33693:SF1">
    <property type="entry name" value="TYPE-4 URACIL-DNA GLYCOSYLASE"/>
    <property type="match status" value="1"/>
</dbReference>
<keyword evidence="5" id="KW-0004">4Fe-4S</keyword>
<dbReference type="EMBL" id="VWXX01000003">
    <property type="protein sequence ID" value="KAA6187068.1"/>
    <property type="molecule type" value="Genomic_DNA"/>
</dbReference>
<reference evidence="13 14" key="1">
    <citation type="submission" date="2019-09" db="EMBL/GenBank/DDBJ databases">
        <title>Whole-genome sequence of the purple sulfur bacterium Thiohalocapsa marina DSM 19078.</title>
        <authorList>
            <person name="Kyndt J.A."/>
            <person name="Meyer T.E."/>
        </authorList>
    </citation>
    <scope>NUCLEOTIDE SEQUENCE [LARGE SCALE GENOMIC DNA]</scope>
    <source>
        <strain evidence="13 14">DSM 19078</strain>
    </source>
</reference>
<dbReference type="InterPro" id="IPR051536">
    <property type="entry name" value="UDG_Type-4/5"/>
</dbReference>
<dbReference type="GO" id="GO:0006281">
    <property type="term" value="P:DNA repair"/>
    <property type="evidence" value="ECO:0007669"/>
    <property type="project" value="UniProtKB-KW"/>
</dbReference>
<comment type="catalytic activity">
    <reaction evidence="1">
        <text>Hydrolyzes single-stranded DNA or mismatched double-stranded DNA and polynucleotides, releasing free uracil.</text>
        <dbReference type="EC" id="3.2.2.27"/>
    </reaction>
</comment>
<keyword evidence="6" id="KW-0479">Metal-binding</keyword>
<dbReference type="InterPro" id="IPR005122">
    <property type="entry name" value="Uracil-DNA_glycosylase-like"/>
</dbReference>
<evidence type="ECO:0000256" key="11">
    <source>
        <dbReference type="ARBA" id="ARBA00023204"/>
    </source>
</evidence>
<evidence type="ECO:0000256" key="2">
    <source>
        <dbReference type="ARBA" id="ARBA00006521"/>
    </source>
</evidence>
<evidence type="ECO:0000256" key="7">
    <source>
        <dbReference type="ARBA" id="ARBA00022763"/>
    </source>
</evidence>
<dbReference type="GO" id="GO:0004844">
    <property type="term" value="F:uracil DNA N-glycosylase activity"/>
    <property type="evidence" value="ECO:0007669"/>
    <property type="project" value="UniProtKB-EC"/>
</dbReference>
<dbReference type="NCBIfam" id="TIGR00758">
    <property type="entry name" value="UDG_fam4"/>
    <property type="match status" value="1"/>
</dbReference>
<accession>A0A5M8FTE4</accession>
<evidence type="ECO:0000256" key="8">
    <source>
        <dbReference type="ARBA" id="ARBA00022801"/>
    </source>
</evidence>
<feature type="domain" description="Uracil-DNA glycosylase-like" evidence="12">
    <location>
        <begin position="125"/>
        <end position="279"/>
    </location>
</feature>
<sequence length="288" mass="30357">MGITLWRVRTVDGAAEATPDVATHAAPDAANAAAEATTDSASDALPQVTLSEIAPAALDTVAANTDSSAAARANADVAGIRTGAETVTGVGPGLPTASMDWRDLQAAVAECRACRLCERRTNTVFGTGDQHAALMFVGEAPGHDEDLRGEPFVGRAGQLLNRMLQAMRLPREQVYIANVVKCRPPNNRNPNPDEMAACGPFLARQIALVRPRLLVALGGVAANHLLATTDSVGRLRGRIHACQPAGGGEGIPTIVTYHPSYYLRPHSTADKAKGWQDLQRVLKLLHQA</sequence>
<name>A0A5M8FTE4_9GAMM</name>
<keyword evidence="7" id="KW-0227">DNA damage</keyword>
<keyword evidence="8" id="KW-0378">Hydrolase</keyword>
<keyword evidence="9" id="KW-0408">Iron</keyword>
<dbReference type="SMART" id="SM00986">
    <property type="entry name" value="UDG"/>
    <property type="match status" value="1"/>
</dbReference>
<dbReference type="OrthoDB" id="5290748at2"/>
<dbReference type="EC" id="3.2.2.27" evidence="3"/>
<dbReference type="Pfam" id="PF03167">
    <property type="entry name" value="UDG"/>
    <property type="match status" value="1"/>
</dbReference>
<organism evidence="13 14">
    <name type="scientific">Thiohalocapsa marina</name>
    <dbReference type="NCBI Taxonomy" id="424902"/>
    <lineage>
        <taxon>Bacteria</taxon>
        <taxon>Pseudomonadati</taxon>
        <taxon>Pseudomonadota</taxon>
        <taxon>Gammaproteobacteria</taxon>
        <taxon>Chromatiales</taxon>
        <taxon>Chromatiaceae</taxon>
        <taxon>Thiohalocapsa</taxon>
    </lineage>
</organism>
<proteinExistence type="inferred from homology"/>
<evidence type="ECO:0000256" key="3">
    <source>
        <dbReference type="ARBA" id="ARBA00012030"/>
    </source>
</evidence>
<dbReference type="PANTHER" id="PTHR33693">
    <property type="entry name" value="TYPE-5 URACIL-DNA GLYCOSYLASE"/>
    <property type="match status" value="1"/>
</dbReference>
<comment type="caution">
    <text evidence="13">The sequence shown here is derived from an EMBL/GenBank/DDBJ whole genome shotgun (WGS) entry which is preliminary data.</text>
</comment>
<evidence type="ECO:0000256" key="4">
    <source>
        <dbReference type="ARBA" id="ARBA00019403"/>
    </source>
</evidence>
<dbReference type="SUPFAM" id="SSF52141">
    <property type="entry name" value="Uracil-DNA glycosylase-like"/>
    <property type="match status" value="1"/>
</dbReference>
<protein>
    <recommendedName>
        <fullName evidence="4">Type-4 uracil-DNA glycosylase</fullName>
        <ecNumber evidence="3">3.2.2.27</ecNumber>
    </recommendedName>
</protein>
<dbReference type="Gene3D" id="3.40.470.10">
    <property type="entry name" value="Uracil-DNA glycosylase-like domain"/>
    <property type="match status" value="1"/>
</dbReference>
<dbReference type="Proteomes" id="UP000322981">
    <property type="component" value="Unassembled WGS sequence"/>
</dbReference>
<dbReference type="AlphaFoldDB" id="A0A5M8FTE4"/>
<evidence type="ECO:0000256" key="10">
    <source>
        <dbReference type="ARBA" id="ARBA00023014"/>
    </source>
</evidence>
<dbReference type="CDD" id="cd10030">
    <property type="entry name" value="UDG-F4_TTUDGA_SPO1dp_like"/>
    <property type="match status" value="1"/>
</dbReference>
<comment type="similarity">
    <text evidence="2">Belongs to the uracil-DNA glycosylase (UDG) superfamily. Type 4 (UDGa) family.</text>
</comment>
<evidence type="ECO:0000256" key="1">
    <source>
        <dbReference type="ARBA" id="ARBA00001400"/>
    </source>
</evidence>
<dbReference type="GO" id="GO:0046872">
    <property type="term" value="F:metal ion binding"/>
    <property type="evidence" value="ECO:0007669"/>
    <property type="project" value="UniProtKB-KW"/>
</dbReference>
<evidence type="ECO:0000256" key="9">
    <source>
        <dbReference type="ARBA" id="ARBA00023004"/>
    </source>
</evidence>
<evidence type="ECO:0000259" key="12">
    <source>
        <dbReference type="SMART" id="SM00986"/>
    </source>
</evidence>
<evidence type="ECO:0000256" key="6">
    <source>
        <dbReference type="ARBA" id="ARBA00022723"/>
    </source>
</evidence>
<dbReference type="InterPro" id="IPR036895">
    <property type="entry name" value="Uracil-DNA_glycosylase-like_sf"/>
</dbReference>
<dbReference type="GO" id="GO:0051539">
    <property type="term" value="F:4 iron, 4 sulfur cluster binding"/>
    <property type="evidence" value="ECO:0007669"/>
    <property type="project" value="UniProtKB-KW"/>
</dbReference>
<dbReference type="SMART" id="SM00987">
    <property type="entry name" value="UreE_C"/>
    <property type="match status" value="1"/>
</dbReference>
<evidence type="ECO:0000256" key="5">
    <source>
        <dbReference type="ARBA" id="ARBA00022485"/>
    </source>
</evidence>
<keyword evidence="11" id="KW-0234">DNA repair</keyword>
<keyword evidence="10" id="KW-0411">Iron-sulfur</keyword>
<evidence type="ECO:0000313" key="14">
    <source>
        <dbReference type="Proteomes" id="UP000322981"/>
    </source>
</evidence>
<keyword evidence="14" id="KW-1185">Reference proteome</keyword>